<gene>
    <name evidence="9" type="ORF">Cni_G02732</name>
</gene>
<dbReference type="InterPro" id="IPR017853">
    <property type="entry name" value="GH"/>
</dbReference>
<dbReference type="GO" id="GO:0008061">
    <property type="term" value="F:chitin binding"/>
    <property type="evidence" value="ECO:0007669"/>
    <property type="project" value="InterPro"/>
</dbReference>
<protein>
    <recommendedName>
        <fullName evidence="8">GH18 domain-containing protein</fullName>
    </recommendedName>
</protein>
<dbReference type="PROSITE" id="PS51910">
    <property type="entry name" value="GH18_2"/>
    <property type="match status" value="1"/>
</dbReference>
<dbReference type="Proteomes" id="UP001327560">
    <property type="component" value="Chromosome 1"/>
</dbReference>
<dbReference type="Gene3D" id="3.20.20.80">
    <property type="entry name" value="Glycosidases"/>
    <property type="match status" value="1"/>
</dbReference>
<dbReference type="InterPro" id="IPR001579">
    <property type="entry name" value="Glyco_hydro_18_chit_AS"/>
</dbReference>
<dbReference type="GO" id="GO:0006032">
    <property type="term" value="P:chitin catabolic process"/>
    <property type="evidence" value="ECO:0007669"/>
    <property type="project" value="TreeGrafter"/>
</dbReference>
<dbReference type="GO" id="GO:0004568">
    <property type="term" value="F:chitinase activity"/>
    <property type="evidence" value="ECO:0007669"/>
    <property type="project" value="TreeGrafter"/>
</dbReference>
<dbReference type="GO" id="GO:0005975">
    <property type="term" value="P:carbohydrate metabolic process"/>
    <property type="evidence" value="ECO:0007669"/>
    <property type="project" value="InterPro"/>
</dbReference>
<keyword evidence="4" id="KW-0325">Glycoprotein</keyword>
<dbReference type="SUPFAM" id="SSF54556">
    <property type="entry name" value="Chitinase insertion domain"/>
    <property type="match status" value="1"/>
</dbReference>
<evidence type="ECO:0000259" key="8">
    <source>
        <dbReference type="PROSITE" id="PS51910"/>
    </source>
</evidence>
<dbReference type="PANTHER" id="PTHR11177">
    <property type="entry name" value="CHITINASE"/>
    <property type="match status" value="1"/>
</dbReference>
<dbReference type="CDD" id="cd02879">
    <property type="entry name" value="GH18_plant_chitinase_class_V"/>
    <property type="match status" value="1"/>
</dbReference>
<dbReference type="GO" id="GO:0005576">
    <property type="term" value="C:extracellular region"/>
    <property type="evidence" value="ECO:0007669"/>
    <property type="project" value="TreeGrafter"/>
</dbReference>
<dbReference type="PANTHER" id="PTHR11177:SF317">
    <property type="entry name" value="CHITINASE 12-RELATED"/>
    <property type="match status" value="1"/>
</dbReference>
<evidence type="ECO:0000313" key="10">
    <source>
        <dbReference type="Proteomes" id="UP001327560"/>
    </source>
</evidence>
<keyword evidence="5 6" id="KW-0326">Glycosidase</keyword>
<feature type="signal peptide" evidence="7">
    <location>
        <begin position="1"/>
        <end position="27"/>
    </location>
</feature>
<evidence type="ECO:0000256" key="3">
    <source>
        <dbReference type="ARBA" id="ARBA00022801"/>
    </source>
</evidence>
<evidence type="ECO:0000313" key="9">
    <source>
        <dbReference type="EMBL" id="WOK94030.1"/>
    </source>
</evidence>
<dbReference type="PROSITE" id="PS01095">
    <property type="entry name" value="GH18_1"/>
    <property type="match status" value="1"/>
</dbReference>
<feature type="domain" description="GH18" evidence="8">
    <location>
        <begin position="33"/>
        <end position="381"/>
    </location>
</feature>
<dbReference type="InterPro" id="IPR011583">
    <property type="entry name" value="Chitinase_II/V-like_cat"/>
</dbReference>
<sequence length="382" mass="41018">MASTKHIIVFLLITTFSSSIFPCFVDASHTPAAIRGGYWPTWTSSYPPSSIDLSFFTHVYYAFVQVDPSTFHLALTASDNLTLRSFVAAAHSRCPPVKAMLSIGGAGGNASATFAALAANFSARSAFIMSTIAVAREYGLDGLDLDWEYPMSPKEMAEFAGLCTEWRIAVAREAAGCPSRPALLLSSAVYFSSTYVSGNLTSPYPVAEMAAAFDWINVMAYDLHGAWDASATGAHAALYDPKSDLSASYGVTSWLAAGMPAQKVVIGMPLYGRTYNLTDSKNNTIGAPANGVGPGEGGVLLYSKVVEFNRNNSATVVHDEATATAYSYAGTTWISYDDPWSVTRKTEYGRQLGLGGYFFWAIGGDKDWSISETAWSAWRCTC</sequence>
<dbReference type="InterPro" id="IPR001223">
    <property type="entry name" value="Glyco_hydro18_cat"/>
</dbReference>
<comment type="similarity">
    <text evidence="1">Belongs to the glycosyl hydrolase 18 family. Chitinase class V subfamily.</text>
</comment>
<keyword evidence="3 6" id="KW-0378">Hydrolase</keyword>
<evidence type="ECO:0000256" key="2">
    <source>
        <dbReference type="ARBA" id="ARBA00022729"/>
    </source>
</evidence>
<organism evidence="9 10">
    <name type="scientific">Canna indica</name>
    <name type="common">Indian-shot</name>
    <dbReference type="NCBI Taxonomy" id="4628"/>
    <lineage>
        <taxon>Eukaryota</taxon>
        <taxon>Viridiplantae</taxon>
        <taxon>Streptophyta</taxon>
        <taxon>Embryophyta</taxon>
        <taxon>Tracheophyta</taxon>
        <taxon>Spermatophyta</taxon>
        <taxon>Magnoliopsida</taxon>
        <taxon>Liliopsida</taxon>
        <taxon>Zingiberales</taxon>
        <taxon>Cannaceae</taxon>
        <taxon>Canna</taxon>
    </lineage>
</organism>
<dbReference type="InterPro" id="IPR029070">
    <property type="entry name" value="Chitinase_insertion_sf"/>
</dbReference>
<evidence type="ECO:0000256" key="6">
    <source>
        <dbReference type="RuleBase" id="RU000489"/>
    </source>
</evidence>
<evidence type="ECO:0000256" key="7">
    <source>
        <dbReference type="SAM" id="SignalP"/>
    </source>
</evidence>
<accession>A0AAQ3Q2F7</accession>
<dbReference type="InterPro" id="IPR050314">
    <property type="entry name" value="Glycosyl_Hydrlase_18"/>
</dbReference>
<dbReference type="SMART" id="SM00636">
    <property type="entry name" value="Glyco_18"/>
    <property type="match status" value="1"/>
</dbReference>
<evidence type="ECO:0000256" key="4">
    <source>
        <dbReference type="ARBA" id="ARBA00023180"/>
    </source>
</evidence>
<proteinExistence type="inferred from homology"/>
<keyword evidence="2 7" id="KW-0732">Signal</keyword>
<feature type="chain" id="PRO_5042874212" description="GH18 domain-containing protein" evidence="7">
    <location>
        <begin position="28"/>
        <end position="382"/>
    </location>
</feature>
<dbReference type="SUPFAM" id="SSF51445">
    <property type="entry name" value="(Trans)glycosidases"/>
    <property type="match status" value="1"/>
</dbReference>
<dbReference type="Gene3D" id="3.10.50.10">
    <property type="match status" value="1"/>
</dbReference>
<evidence type="ECO:0000256" key="1">
    <source>
        <dbReference type="ARBA" id="ARBA00008682"/>
    </source>
</evidence>
<dbReference type="Pfam" id="PF00704">
    <property type="entry name" value="Glyco_hydro_18"/>
    <property type="match status" value="1"/>
</dbReference>
<evidence type="ECO:0000256" key="5">
    <source>
        <dbReference type="ARBA" id="ARBA00023295"/>
    </source>
</evidence>
<dbReference type="EMBL" id="CP136890">
    <property type="protein sequence ID" value="WOK94030.1"/>
    <property type="molecule type" value="Genomic_DNA"/>
</dbReference>
<keyword evidence="10" id="KW-1185">Reference proteome</keyword>
<dbReference type="AlphaFoldDB" id="A0AAQ3Q2F7"/>
<name>A0AAQ3Q2F7_9LILI</name>
<reference evidence="9 10" key="1">
    <citation type="submission" date="2023-10" db="EMBL/GenBank/DDBJ databases">
        <title>Chromosome-scale genome assembly provides insights into flower coloration mechanisms of Canna indica.</title>
        <authorList>
            <person name="Li C."/>
        </authorList>
    </citation>
    <scope>NUCLEOTIDE SEQUENCE [LARGE SCALE GENOMIC DNA]</scope>
    <source>
        <tissue evidence="9">Flower</tissue>
    </source>
</reference>
<dbReference type="FunFam" id="3.10.50.10:FF:000003">
    <property type="entry name" value="Class V chitinase CHIT5b"/>
    <property type="match status" value="1"/>
</dbReference>